<proteinExistence type="inferred from homology"/>
<organism evidence="10 11">
    <name type="scientific">Inmirania thermothiophila</name>
    <dbReference type="NCBI Taxonomy" id="1750597"/>
    <lineage>
        <taxon>Bacteria</taxon>
        <taxon>Pseudomonadati</taxon>
        <taxon>Pseudomonadota</taxon>
        <taxon>Gammaproteobacteria</taxon>
        <taxon>Chromatiales</taxon>
        <taxon>Ectothiorhodospiraceae</taxon>
        <taxon>Inmirania</taxon>
    </lineage>
</organism>
<dbReference type="InterPro" id="IPR004681">
    <property type="entry name" value="TRAP_DctM"/>
</dbReference>
<feature type="transmembrane region" description="Helical" evidence="7">
    <location>
        <begin position="355"/>
        <end position="371"/>
    </location>
</feature>
<sequence>MSWALLPAVLVGAPLFALVAVASMAGFAAEGVDPAALVVEVLRLGQTPVLAAVPMFTLAGYVLSEARTADRLVALSCATLGWMPGGLALVSLVACALFTAFTGASGVTIIALGALLYPALRKAGYGERFSLGLVTSAGSLGLLFAPSLPLILYGVVVQQMEGVSGVTIERLFLAGLVPGLLMVAAMSAWAIWVQRGRRGGCAPFSRQELARALWAARWELPIPPLVLGGIYGGWLAVSEVAVAVLLYVILVEVVILREVGPRRLLWAVRESAVLVGAVFVIVGTALAFTNLLVEWDLPARLTAAVQAHLASRWQFLLALNVFLLLLGAVLDVFSALVIVVPLLVPLARAYGVDPLHLGVIFLANMQIGYFTPPVGMNLFIASHRLGRPVLALYRAAVPFMLLLMAVVLVITFVPSLSLGLAGAG</sequence>
<feature type="transmembrane region" description="Helical" evidence="7">
    <location>
        <begin position="313"/>
        <end position="343"/>
    </location>
</feature>
<dbReference type="InterPro" id="IPR010656">
    <property type="entry name" value="DctM"/>
</dbReference>
<dbReference type="RefSeq" id="WP_123401384.1">
    <property type="nucleotide sequence ID" value="NZ_RJVI01000002.1"/>
</dbReference>
<feature type="transmembrane region" description="Helical" evidence="7">
    <location>
        <begin position="171"/>
        <end position="193"/>
    </location>
</feature>
<dbReference type="Proteomes" id="UP000276634">
    <property type="component" value="Unassembled WGS sequence"/>
</dbReference>
<reference evidence="10 11" key="1">
    <citation type="submission" date="2018-11" db="EMBL/GenBank/DDBJ databases">
        <title>Genomic Encyclopedia of Type Strains, Phase IV (KMG-IV): sequencing the most valuable type-strain genomes for metagenomic binning, comparative biology and taxonomic classification.</title>
        <authorList>
            <person name="Goeker M."/>
        </authorList>
    </citation>
    <scope>NUCLEOTIDE SEQUENCE [LARGE SCALE GENOMIC DNA]</scope>
    <source>
        <strain evidence="10 11">DSM 100275</strain>
    </source>
</reference>
<evidence type="ECO:0000256" key="4">
    <source>
        <dbReference type="ARBA" id="ARBA00022692"/>
    </source>
</evidence>
<protein>
    <recommendedName>
        <fullName evidence="7">TRAP transporter large permease protein</fullName>
    </recommendedName>
</protein>
<comment type="subunit">
    <text evidence="7">The complex comprises the extracytoplasmic solute receptor protein and the two transmembrane proteins.</text>
</comment>
<accession>A0A3N1Y0T4</accession>
<evidence type="ECO:0000256" key="7">
    <source>
        <dbReference type="RuleBase" id="RU369079"/>
    </source>
</evidence>
<keyword evidence="5 7" id="KW-1133">Transmembrane helix</keyword>
<keyword evidence="6 7" id="KW-0472">Membrane</keyword>
<evidence type="ECO:0000256" key="1">
    <source>
        <dbReference type="ARBA" id="ARBA00004429"/>
    </source>
</evidence>
<comment type="caution">
    <text evidence="10">The sequence shown here is derived from an EMBL/GenBank/DDBJ whole genome shotgun (WGS) entry which is preliminary data.</text>
</comment>
<evidence type="ECO:0000256" key="2">
    <source>
        <dbReference type="ARBA" id="ARBA00022475"/>
    </source>
</evidence>
<feature type="domain" description="TRAP C4-dicarboxylate transport system permease DctM subunit" evidence="9">
    <location>
        <begin position="9"/>
        <end position="415"/>
    </location>
</feature>
<name>A0A3N1Y0T4_9GAMM</name>
<evidence type="ECO:0000313" key="11">
    <source>
        <dbReference type="Proteomes" id="UP000276634"/>
    </source>
</evidence>
<keyword evidence="8" id="KW-0732">Signal</keyword>
<keyword evidence="2" id="KW-1003">Cell membrane</keyword>
<feature type="transmembrane region" description="Helical" evidence="7">
    <location>
        <begin position="391"/>
        <end position="413"/>
    </location>
</feature>
<dbReference type="PANTHER" id="PTHR33362">
    <property type="entry name" value="SIALIC ACID TRAP TRANSPORTER PERMEASE PROTEIN SIAT-RELATED"/>
    <property type="match status" value="1"/>
</dbReference>
<gene>
    <name evidence="10" type="ORF">EDC57_1644</name>
</gene>
<dbReference type="OrthoDB" id="9796052at2"/>
<keyword evidence="3 7" id="KW-0997">Cell inner membrane</keyword>
<dbReference type="NCBIfam" id="TIGR00786">
    <property type="entry name" value="dctM"/>
    <property type="match status" value="1"/>
</dbReference>
<dbReference type="PIRSF" id="PIRSF006066">
    <property type="entry name" value="HI0050"/>
    <property type="match status" value="1"/>
</dbReference>
<feature type="signal peptide" evidence="8">
    <location>
        <begin position="1"/>
        <end position="28"/>
    </location>
</feature>
<comment type="caution">
    <text evidence="7">Lacks conserved residue(s) required for the propagation of feature annotation.</text>
</comment>
<comment type="subcellular location">
    <subcellularLocation>
        <location evidence="1 7">Cell inner membrane</location>
        <topology evidence="1 7">Multi-pass membrane protein</topology>
    </subcellularLocation>
</comment>
<keyword evidence="11" id="KW-1185">Reference proteome</keyword>
<evidence type="ECO:0000256" key="6">
    <source>
        <dbReference type="ARBA" id="ARBA00023136"/>
    </source>
</evidence>
<evidence type="ECO:0000313" key="10">
    <source>
        <dbReference type="EMBL" id="ROR32443.1"/>
    </source>
</evidence>
<feature type="transmembrane region" description="Helical" evidence="7">
    <location>
        <begin position="129"/>
        <end position="151"/>
    </location>
</feature>
<evidence type="ECO:0000256" key="3">
    <source>
        <dbReference type="ARBA" id="ARBA00022519"/>
    </source>
</evidence>
<dbReference type="AlphaFoldDB" id="A0A3N1Y0T4"/>
<dbReference type="GO" id="GO:0022857">
    <property type="term" value="F:transmembrane transporter activity"/>
    <property type="evidence" value="ECO:0007669"/>
    <property type="project" value="UniProtKB-UniRule"/>
</dbReference>
<keyword evidence="4 7" id="KW-0812">Transmembrane</keyword>
<dbReference type="EMBL" id="RJVI01000002">
    <property type="protein sequence ID" value="ROR32443.1"/>
    <property type="molecule type" value="Genomic_DNA"/>
</dbReference>
<feature type="transmembrane region" description="Helical" evidence="7">
    <location>
        <begin position="96"/>
        <end position="117"/>
    </location>
</feature>
<feature type="transmembrane region" description="Helical" evidence="7">
    <location>
        <begin position="272"/>
        <end position="293"/>
    </location>
</feature>
<evidence type="ECO:0000256" key="5">
    <source>
        <dbReference type="ARBA" id="ARBA00022989"/>
    </source>
</evidence>
<dbReference type="Pfam" id="PF06808">
    <property type="entry name" value="DctM"/>
    <property type="match status" value="1"/>
</dbReference>
<comment type="similarity">
    <text evidence="7">Belongs to the TRAP transporter large permease family.</text>
</comment>
<feature type="transmembrane region" description="Helical" evidence="7">
    <location>
        <begin position="240"/>
        <end position="260"/>
    </location>
</feature>
<feature type="chain" id="PRO_5017964370" description="TRAP transporter large permease protein" evidence="8">
    <location>
        <begin position="29"/>
        <end position="424"/>
    </location>
</feature>
<evidence type="ECO:0000256" key="8">
    <source>
        <dbReference type="SAM" id="SignalP"/>
    </source>
</evidence>
<evidence type="ECO:0000259" key="9">
    <source>
        <dbReference type="Pfam" id="PF06808"/>
    </source>
</evidence>
<comment type="function">
    <text evidence="7">Part of the tripartite ATP-independent periplasmic (TRAP) transport system.</text>
</comment>
<feature type="transmembrane region" description="Helical" evidence="7">
    <location>
        <begin position="44"/>
        <end position="63"/>
    </location>
</feature>
<dbReference type="GO" id="GO:0005886">
    <property type="term" value="C:plasma membrane"/>
    <property type="evidence" value="ECO:0007669"/>
    <property type="project" value="UniProtKB-SubCell"/>
</dbReference>
<keyword evidence="7" id="KW-0813">Transport</keyword>
<feature type="transmembrane region" description="Helical" evidence="7">
    <location>
        <begin position="72"/>
        <end position="90"/>
    </location>
</feature>